<accession>A0ABY3TV70</accession>
<dbReference type="PROSITE" id="PS50206">
    <property type="entry name" value="RHODANESE_3"/>
    <property type="match status" value="1"/>
</dbReference>
<sequence>MQVPEVDPIGAMRLVDEPGAILLDVHEDDEWTAGHAAGAVHVHRGILDAHTFDTTVPVLAVCRPGNRSGSAAMRLAAARRYRLQHGRRHDGVTGNRAPVIRDEGTAGTVI</sequence>
<organism evidence="3 4">
    <name type="scientific">Mycolicibacterium crocinum</name>
    <dbReference type="NCBI Taxonomy" id="388459"/>
    <lineage>
        <taxon>Bacteria</taxon>
        <taxon>Bacillati</taxon>
        <taxon>Actinomycetota</taxon>
        <taxon>Actinomycetes</taxon>
        <taxon>Mycobacteriales</taxon>
        <taxon>Mycobacteriaceae</taxon>
        <taxon>Mycolicibacterium</taxon>
    </lineage>
</organism>
<dbReference type="Pfam" id="PF00581">
    <property type="entry name" value="Rhodanese"/>
    <property type="match status" value="1"/>
</dbReference>
<name>A0ABY3TV70_9MYCO</name>
<keyword evidence="4" id="KW-1185">Reference proteome</keyword>
<dbReference type="EMBL" id="CP092363">
    <property type="protein sequence ID" value="ULN44832.1"/>
    <property type="molecule type" value="Genomic_DNA"/>
</dbReference>
<feature type="domain" description="Rhodanese" evidence="2">
    <location>
        <begin position="16"/>
        <end position="78"/>
    </location>
</feature>
<dbReference type="CDD" id="cd00158">
    <property type="entry name" value="RHOD"/>
    <property type="match status" value="1"/>
</dbReference>
<evidence type="ECO:0000313" key="4">
    <source>
        <dbReference type="Proteomes" id="UP001055337"/>
    </source>
</evidence>
<reference evidence="3" key="1">
    <citation type="submission" date="2022-08" db="EMBL/GenBank/DDBJ databases">
        <title>Whole genome sequencing of non-tuberculosis mycobacteria type-strains.</title>
        <authorList>
            <person name="Igarashi Y."/>
            <person name="Osugi A."/>
            <person name="Mitarai S."/>
        </authorList>
    </citation>
    <scope>NUCLEOTIDE SEQUENCE</scope>
    <source>
        <strain evidence="3">JCM 16369</strain>
    </source>
</reference>
<dbReference type="InterPro" id="IPR036873">
    <property type="entry name" value="Rhodanese-like_dom_sf"/>
</dbReference>
<protein>
    <submittedName>
        <fullName evidence="3">Rhodanese-like domain-containing protein</fullName>
    </submittedName>
</protein>
<dbReference type="Proteomes" id="UP001055337">
    <property type="component" value="Plasmid unnamed"/>
</dbReference>
<evidence type="ECO:0000313" key="3">
    <source>
        <dbReference type="EMBL" id="ULN44832.1"/>
    </source>
</evidence>
<keyword evidence="3" id="KW-0614">Plasmid</keyword>
<evidence type="ECO:0000259" key="2">
    <source>
        <dbReference type="PROSITE" id="PS50206"/>
    </source>
</evidence>
<dbReference type="InterPro" id="IPR001763">
    <property type="entry name" value="Rhodanese-like_dom"/>
</dbReference>
<gene>
    <name evidence="3" type="ORF">MI149_29565</name>
</gene>
<feature type="region of interest" description="Disordered" evidence="1">
    <location>
        <begin position="88"/>
        <end position="110"/>
    </location>
</feature>
<dbReference type="RefSeq" id="WP_240180786.1">
    <property type="nucleotide sequence ID" value="NZ_CP092363.2"/>
</dbReference>
<dbReference type="SUPFAM" id="SSF52821">
    <property type="entry name" value="Rhodanese/Cell cycle control phosphatase"/>
    <property type="match status" value="1"/>
</dbReference>
<evidence type="ECO:0000256" key="1">
    <source>
        <dbReference type="SAM" id="MobiDB-lite"/>
    </source>
</evidence>
<geneLocation type="plasmid" evidence="3 4">
    <name>unnamed</name>
</geneLocation>
<proteinExistence type="predicted"/>
<dbReference type="Gene3D" id="3.40.250.10">
    <property type="entry name" value="Rhodanese-like domain"/>
    <property type="match status" value="1"/>
</dbReference>